<name>A0A6G0U1C7_APHGL</name>
<dbReference type="InterPro" id="IPR035892">
    <property type="entry name" value="C2_domain_sf"/>
</dbReference>
<proteinExistence type="predicted"/>
<dbReference type="PROSITE" id="PS51257">
    <property type="entry name" value="PROKAR_LIPOPROTEIN"/>
    <property type="match status" value="1"/>
</dbReference>
<feature type="region of interest" description="Disordered" evidence="3">
    <location>
        <begin position="344"/>
        <end position="394"/>
    </location>
</feature>
<dbReference type="Pfam" id="PF00168">
    <property type="entry name" value="C2"/>
    <property type="match status" value="1"/>
</dbReference>
<feature type="region of interest" description="Disordered" evidence="3">
    <location>
        <begin position="166"/>
        <end position="301"/>
    </location>
</feature>
<evidence type="ECO:0000259" key="4">
    <source>
        <dbReference type="PROSITE" id="PS50004"/>
    </source>
</evidence>
<dbReference type="InterPro" id="IPR000008">
    <property type="entry name" value="C2_dom"/>
</dbReference>
<dbReference type="PANTHER" id="PTHR12157">
    <property type="entry name" value="REGULATING SYNAPTIC MEMBRANE EXOCYTOSIS PROTEIN"/>
    <property type="match status" value="1"/>
</dbReference>
<feature type="compositionally biased region" description="Polar residues" evidence="3">
    <location>
        <begin position="289"/>
        <end position="298"/>
    </location>
</feature>
<gene>
    <name evidence="5" type="ORF">AGLY_002829</name>
</gene>
<reference evidence="5 6" key="1">
    <citation type="submission" date="2019-08" db="EMBL/GenBank/DDBJ databases">
        <title>The genome of the soybean aphid Biotype 1, its phylome, world population structure and adaptation to the North American continent.</title>
        <authorList>
            <person name="Giordano R."/>
            <person name="Donthu R.K."/>
            <person name="Hernandez A.G."/>
            <person name="Wright C.L."/>
            <person name="Zimin A.V."/>
        </authorList>
    </citation>
    <scope>NUCLEOTIDE SEQUENCE [LARGE SCALE GENOMIC DNA]</scope>
    <source>
        <tissue evidence="5">Whole aphids</tissue>
    </source>
</reference>
<keyword evidence="6" id="KW-1185">Reference proteome</keyword>
<comment type="subcellular location">
    <subcellularLocation>
        <location evidence="2">Synapse</location>
    </subcellularLocation>
</comment>
<dbReference type="GO" id="GO:0044325">
    <property type="term" value="F:transmembrane transporter binding"/>
    <property type="evidence" value="ECO:0007669"/>
    <property type="project" value="TreeGrafter"/>
</dbReference>
<evidence type="ECO:0000313" key="6">
    <source>
        <dbReference type="Proteomes" id="UP000475862"/>
    </source>
</evidence>
<dbReference type="EMBL" id="VYZN01000009">
    <property type="protein sequence ID" value="KAE9542918.1"/>
    <property type="molecule type" value="Genomic_DNA"/>
</dbReference>
<evidence type="ECO:0000256" key="2">
    <source>
        <dbReference type="ARBA" id="ARBA00034103"/>
    </source>
</evidence>
<dbReference type="GO" id="GO:0042391">
    <property type="term" value="P:regulation of membrane potential"/>
    <property type="evidence" value="ECO:0007669"/>
    <property type="project" value="TreeGrafter"/>
</dbReference>
<feature type="region of interest" description="Disordered" evidence="3">
    <location>
        <begin position="106"/>
        <end position="125"/>
    </location>
</feature>
<feature type="compositionally biased region" description="Low complexity" evidence="3">
    <location>
        <begin position="378"/>
        <end position="389"/>
    </location>
</feature>
<dbReference type="GO" id="GO:0031267">
    <property type="term" value="F:small GTPase binding"/>
    <property type="evidence" value="ECO:0007669"/>
    <property type="project" value="InterPro"/>
</dbReference>
<dbReference type="PANTHER" id="PTHR12157:SF21">
    <property type="entry name" value="RAB3 INTERACTING MOLECULE, ISOFORM F"/>
    <property type="match status" value="1"/>
</dbReference>
<dbReference type="AlphaFoldDB" id="A0A6G0U1C7"/>
<feature type="compositionally biased region" description="Polar residues" evidence="3">
    <location>
        <begin position="170"/>
        <end position="207"/>
    </location>
</feature>
<dbReference type="PROSITE" id="PS50004">
    <property type="entry name" value="C2"/>
    <property type="match status" value="1"/>
</dbReference>
<dbReference type="GO" id="GO:0048167">
    <property type="term" value="P:regulation of synaptic plasticity"/>
    <property type="evidence" value="ECO:0007669"/>
    <property type="project" value="TreeGrafter"/>
</dbReference>
<dbReference type="OrthoDB" id="420032at2759"/>
<dbReference type="SMART" id="SM00239">
    <property type="entry name" value="C2"/>
    <property type="match status" value="1"/>
</dbReference>
<dbReference type="Gene3D" id="2.60.40.150">
    <property type="entry name" value="C2 domain"/>
    <property type="match status" value="1"/>
</dbReference>
<dbReference type="Proteomes" id="UP000475862">
    <property type="component" value="Unassembled WGS sequence"/>
</dbReference>
<dbReference type="GO" id="GO:0042734">
    <property type="term" value="C:presynaptic membrane"/>
    <property type="evidence" value="ECO:0007669"/>
    <property type="project" value="TreeGrafter"/>
</dbReference>
<dbReference type="GO" id="GO:0050806">
    <property type="term" value="P:positive regulation of synaptic transmission"/>
    <property type="evidence" value="ECO:0007669"/>
    <property type="project" value="TreeGrafter"/>
</dbReference>
<dbReference type="GO" id="GO:0048788">
    <property type="term" value="C:cytoskeleton of presynaptic active zone"/>
    <property type="evidence" value="ECO:0007669"/>
    <property type="project" value="TreeGrafter"/>
</dbReference>
<organism evidence="5 6">
    <name type="scientific">Aphis glycines</name>
    <name type="common">Soybean aphid</name>
    <dbReference type="NCBI Taxonomy" id="307491"/>
    <lineage>
        <taxon>Eukaryota</taxon>
        <taxon>Metazoa</taxon>
        <taxon>Ecdysozoa</taxon>
        <taxon>Arthropoda</taxon>
        <taxon>Hexapoda</taxon>
        <taxon>Insecta</taxon>
        <taxon>Pterygota</taxon>
        <taxon>Neoptera</taxon>
        <taxon>Paraneoptera</taxon>
        <taxon>Hemiptera</taxon>
        <taxon>Sternorrhyncha</taxon>
        <taxon>Aphidomorpha</taxon>
        <taxon>Aphidoidea</taxon>
        <taxon>Aphididae</taxon>
        <taxon>Aphidini</taxon>
        <taxon>Aphis</taxon>
        <taxon>Aphis</taxon>
    </lineage>
</organism>
<keyword evidence="1" id="KW-0770">Synapse</keyword>
<evidence type="ECO:0000256" key="1">
    <source>
        <dbReference type="ARBA" id="ARBA00023018"/>
    </source>
</evidence>
<evidence type="ECO:0000256" key="3">
    <source>
        <dbReference type="SAM" id="MobiDB-lite"/>
    </source>
</evidence>
<comment type="caution">
    <text evidence="5">The sequence shown here is derived from an EMBL/GenBank/DDBJ whole genome shotgun (WGS) entry which is preliminary data.</text>
</comment>
<feature type="compositionally biased region" description="Low complexity" evidence="3">
    <location>
        <begin position="219"/>
        <end position="245"/>
    </location>
</feature>
<dbReference type="SUPFAM" id="SSF49562">
    <property type="entry name" value="C2 domain (Calcium/lipid-binding domain, CaLB)"/>
    <property type="match status" value="1"/>
</dbReference>
<accession>A0A6G0U1C7</accession>
<dbReference type="GO" id="GO:0048791">
    <property type="term" value="P:calcium ion-regulated exocytosis of neurotransmitter"/>
    <property type="evidence" value="ECO:0007669"/>
    <property type="project" value="TreeGrafter"/>
</dbReference>
<feature type="domain" description="C2" evidence="4">
    <location>
        <begin position="420"/>
        <end position="542"/>
    </location>
</feature>
<protein>
    <recommendedName>
        <fullName evidence="4">C2 domain-containing protein</fullName>
    </recommendedName>
</protein>
<sequence length="567" mass="61877">MNKTISKNLTPMCFVFCSCCNATDYRYPSTSHSPSCSFSKSSSKRDSINLYRYNSFPADYFLLHPIDNRPVLTENSPTENPKPLKKTRFNLNHLDNHDPLYDSDSGLDMLGFQSPTERQRSRRKRNLTLDLGESVLDVVGSYSGAAVAFSYALTDPLNAIVHGSDYGASHSRSGSQQSPVMAPSTNSKRAQFSRSLSNADVQTDNITDSGSSGKRRGDSSSLTESAGKSSASGTNSSTSGMGKKSASASQLSATGRKRRLGFGSKGKSSFTVHRSEEVLPGASRPLVKQPSSISSDGEASQDGERLIIPNMVTVKEACVYCRFGLMIFKKKRSLPLHGDWIITQGRSSKGKRGSGGGGGGAQPNFKRSQEVAPGRQASLTSLSSDCPSSAGQSTEGEVTTFIGKLGPGQKVSRQILGTPYRGDVKIGFNFFVNFMEVTVFEAKDLINVKETKTKLPDTYVKVYLVKGKKCVEKHRTKTIKESLQPKYMEMLKFKSSPAGCIIQVSVWGDYGREKGRKVFMGVAVIYMDSITTSPGTSLTEWYRLFGSSSLVSVNERFRNSFPSLYPW</sequence>
<dbReference type="InterPro" id="IPR039032">
    <property type="entry name" value="Rim-like"/>
</dbReference>
<evidence type="ECO:0000313" key="5">
    <source>
        <dbReference type="EMBL" id="KAE9542918.1"/>
    </source>
</evidence>